<reference evidence="1 2" key="1">
    <citation type="journal article" date="2019" name="Sci. Rep.">
        <title>Orb-weaving spider Araneus ventricosus genome elucidates the spidroin gene catalogue.</title>
        <authorList>
            <person name="Kono N."/>
            <person name="Nakamura H."/>
            <person name="Ohtoshi R."/>
            <person name="Moran D.A.P."/>
            <person name="Shinohara A."/>
            <person name="Yoshida Y."/>
            <person name="Fujiwara M."/>
            <person name="Mori M."/>
            <person name="Tomita M."/>
            <person name="Arakawa K."/>
        </authorList>
    </citation>
    <scope>NUCLEOTIDE SEQUENCE [LARGE SCALE GENOMIC DNA]</scope>
</reference>
<name>A0A4Y2HYX3_ARAVE</name>
<organism evidence="1 2">
    <name type="scientific">Araneus ventricosus</name>
    <name type="common">Orbweaver spider</name>
    <name type="synonym">Epeira ventricosa</name>
    <dbReference type="NCBI Taxonomy" id="182803"/>
    <lineage>
        <taxon>Eukaryota</taxon>
        <taxon>Metazoa</taxon>
        <taxon>Ecdysozoa</taxon>
        <taxon>Arthropoda</taxon>
        <taxon>Chelicerata</taxon>
        <taxon>Arachnida</taxon>
        <taxon>Araneae</taxon>
        <taxon>Araneomorphae</taxon>
        <taxon>Entelegynae</taxon>
        <taxon>Araneoidea</taxon>
        <taxon>Araneidae</taxon>
        <taxon>Araneus</taxon>
    </lineage>
</organism>
<evidence type="ECO:0000313" key="2">
    <source>
        <dbReference type="Proteomes" id="UP000499080"/>
    </source>
</evidence>
<dbReference type="AlphaFoldDB" id="A0A4Y2HYX3"/>
<evidence type="ECO:0000313" key="1">
    <source>
        <dbReference type="EMBL" id="GBM70149.1"/>
    </source>
</evidence>
<proteinExistence type="predicted"/>
<sequence>MRDIICGWPLSRFRALVECYRSLNTHRIKTDHSFHFSSSLTNGAAGRKREQMRLVTYRCPSSPNAKSPSIRSLRRYLGGMGGTTPLDIIVSFAIGALSKKLRAHKDQTIASFHGI</sequence>
<gene>
    <name evidence="1" type="ORF">AVEN_231435_1</name>
</gene>
<accession>A0A4Y2HYX3</accession>
<dbReference type="EMBL" id="BGPR01104565">
    <property type="protein sequence ID" value="GBM70149.1"/>
    <property type="molecule type" value="Genomic_DNA"/>
</dbReference>
<dbReference type="Proteomes" id="UP000499080">
    <property type="component" value="Unassembled WGS sequence"/>
</dbReference>
<keyword evidence="2" id="KW-1185">Reference proteome</keyword>
<comment type="caution">
    <text evidence="1">The sequence shown here is derived from an EMBL/GenBank/DDBJ whole genome shotgun (WGS) entry which is preliminary data.</text>
</comment>
<protein>
    <submittedName>
        <fullName evidence="1">Uncharacterized protein</fullName>
    </submittedName>
</protein>